<name>A0A7I7WLD1_MYCGU</name>
<keyword evidence="1" id="KW-1133">Transmembrane helix</keyword>
<feature type="transmembrane region" description="Helical" evidence="1">
    <location>
        <begin position="621"/>
        <end position="643"/>
    </location>
</feature>
<keyword evidence="1" id="KW-0472">Membrane</keyword>
<sequence length="648" mass="67625">MRLGTEFFKRAIAIGVTAVAFQAINMGTPVAHAAPGDAGQVADAPTLSLTTLGADTDIALYGLQGTQTITVPVPKGLTPGALTADVELPPYVRGGTLIVTQDRRTLSRIELLAAENTPLSIPLTGARVVDDTVTFTVRSRMLPEEGDCLYDSSIPLQLSDAAIDYTGKETAPTMVADFLPTVLEKMTIFVPQQPTAAESDAAVQMTTAVVDRYGTQNTEIDVAPLGDDEAVPPSDPLERNVVIGEGSDPAVSMQTGDGGVPALQITGKAADLANQVRLLSSDLSELALSAKVVTGPLNSAHELPAGPKAMRDLGQSGVSATAFKPQVVVGLDQTRFGQAVHDLRVQLKGSYTPLPSTVGGQVLVSIDGEPIDQWAADSTGTIDRSISIPQSELRRDTKLSVAVDIAGDVGRCGDFQPVTLKVDDDTTIESTPADPPEPGGFQSIPQALMPKVQVGVEPESFEDTARAVSIMEGLQRLSGPRLDSEVVSLDNAIDSRSPAILISADGWDNDKVLPPVSSSTDGTLEVQRVGGGDPATLKLDPSTPFASLQVGRDGDRTVLFATSDGAPEQLDSLLDWLDGDTRRWAGLNGTAAISLPDREPVTVDTDAAAPPVASEDSGTSVYWWIAACAGLAIGGGGVAMAMLRRRRG</sequence>
<evidence type="ECO:0000313" key="3">
    <source>
        <dbReference type="Proteomes" id="UP000466187"/>
    </source>
</evidence>
<organism evidence="2 3">
    <name type="scientific">Mycolicibacterium gadium</name>
    <name type="common">Mycobacterium gadium</name>
    <dbReference type="NCBI Taxonomy" id="1794"/>
    <lineage>
        <taxon>Bacteria</taxon>
        <taxon>Bacillati</taxon>
        <taxon>Actinomycetota</taxon>
        <taxon>Actinomycetes</taxon>
        <taxon>Mycobacteriales</taxon>
        <taxon>Mycobacteriaceae</taxon>
        <taxon>Mycolicibacterium</taxon>
    </lineage>
</organism>
<gene>
    <name evidence="2" type="ORF">MGAD_27940</name>
</gene>
<reference evidence="2 3" key="1">
    <citation type="journal article" date="2019" name="Emerg. Microbes Infect.">
        <title>Comprehensive subspecies identification of 175 nontuberculous mycobacteria species based on 7547 genomic profiles.</title>
        <authorList>
            <person name="Matsumoto Y."/>
            <person name="Kinjo T."/>
            <person name="Motooka D."/>
            <person name="Nabeya D."/>
            <person name="Jung N."/>
            <person name="Uechi K."/>
            <person name="Horii T."/>
            <person name="Iida T."/>
            <person name="Fujita J."/>
            <person name="Nakamura S."/>
        </authorList>
    </citation>
    <scope>NUCLEOTIDE SEQUENCE [LARGE SCALE GENOMIC DNA]</scope>
    <source>
        <strain evidence="2 3">JCM 12688</strain>
    </source>
</reference>
<protein>
    <submittedName>
        <fullName evidence="2">Membrane protein</fullName>
    </submittedName>
</protein>
<dbReference type="EMBL" id="AP022608">
    <property type="protein sequence ID" value="BBZ18459.1"/>
    <property type="molecule type" value="Genomic_DNA"/>
</dbReference>
<proteinExistence type="predicted"/>
<dbReference type="KEGG" id="mgad:MGAD_27940"/>
<dbReference type="Proteomes" id="UP000466187">
    <property type="component" value="Chromosome"/>
</dbReference>
<evidence type="ECO:0000256" key="1">
    <source>
        <dbReference type="SAM" id="Phobius"/>
    </source>
</evidence>
<dbReference type="AlphaFoldDB" id="A0A7I7WLD1"/>
<evidence type="ECO:0000313" key="2">
    <source>
        <dbReference type="EMBL" id="BBZ18459.1"/>
    </source>
</evidence>
<dbReference type="RefSeq" id="WP_235690044.1">
    <property type="nucleotide sequence ID" value="NZ_AP022608.1"/>
</dbReference>
<keyword evidence="1" id="KW-0812">Transmembrane</keyword>
<accession>A0A7I7WLD1</accession>